<evidence type="ECO:0000313" key="3">
    <source>
        <dbReference type="Proteomes" id="UP001240905"/>
    </source>
</evidence>
<feature type="transmembrane region" description="Helical" evidence="1">
    <location>
        <begin position="114"/>
        <end position="135"/>
    </location>
</feature>
<accession>A0AAW7IZW6</accession>
<dbReference type="RefSeq" id="WP_289448581.1">
    <property type="nucleotide sequence ID" value="NZ_JAUCAE010000029.1"/>
</dbReference>
<keyword evidence="1" id="KW-1133">Transmembrane helix</keyword>
<evidence type="ECO:0000256" key="1">
    <source>
        <dbReference type="SAM" id="Phobius"/>
    </source>
</evidence>
<dbReference type="EMBL" id="JAUCAE010000029">
    <property type="protein sequence ID" value="MDM7547788.1"/>
    <property type="molecule type" value="Genomic_DNA"/>
</dbReference>
<name>A0AAW7IZW6_9LACT</name>
<protein>
    <submittedName>
        <fullName evidence="2">Uncharacterized protein</fullName>
    </submittedName>
</protein>
<sequence>MNEQLEKLDYDIIEFIKNNPNIHKDKIREHFPNIESLDERLVLLSRSEQRQDIQGRPLKNKAGYIIPLSKLDTSFHPSNNYTGEYKISGKGKRVLQDHKIRLIEDLKSFWMKSILTPIGVSIATTILALIITWIVTKQILK</sequence>
<evidence type="ECO:0000313" key="2">
    <source>
        <dbReference type="EMBL" id="MDM7547788.1"/>
    </source>
</evidence>
<dbReference type="Proteomes" id="UP001240905">
    <property type="component" value="Unassembled WGS sequence"/>
</dbReference>
<gene>
    <name evidence="2" type="ORF">QUD52_12275</name>
</gene>
<comment type="caution">
    <text evidence="2">The sequence shown here is derived from an EMBL/GenBank/DDBJ whole genome shotgun (WGS) entry which is preliminary data.</text>
</comment>
<proteinExistence type="predicted"/>
<keyword evidence="1" id="KW-0812">Transmembrane</keyword>
<dbReference type="AlphaFoldDB" id="A0AAW7IZW6"/>
<reference evidence="2" key="1">
    <citation type="submission" date="2023-06" db="EMBL/GenBank/DDBJ databases">
        <title>Draft Genome Sequences of lactic acid bacteria strains isolated from fermented milk products.</title>
        <authorList>
            <person name="Elcheninov A.G."/>
            <person name="Klyukina A."/>
            <person name="Zayulina K.S."/>
            <person name="Gavirova L.A."/>
            <person name="Shcherbakova P.A."/>
            <person name="Shestakov A.I."/>
            <person name="Kublanov I.V."/>
            <person name="Kochetkova T.V."/>
        </authorList>
    </citation>
    <scope>NUCLEOTIDE SEQUENCE</scope>
    <source>
        <strain evidence="2">TOM.142</strain>
    </source>
</reference>
<keyword evidence="1" id="KW-0472">Membrane</keyword>
<organism evidence="2 3">
    <name type="scientific">Lactococcus lactis</name>
    <dbReference type="NCBI Taxonomy" id="1358"/>
    <lineage>
        <taxon>Bacteria</taxon>
        <taxon>Bacillati</taxon>
        <taxon>Bacillota</taxon>
        <taxon>Bacilli</taxon>
        <taxon>Lactobacillales</taxon>
        <taxon>Streptococcaceae</taxon>
        <taxon>Lactococcus</taxon>
    </lineage>
</organism>